<evidence type="ECO:0008006" key="4">
    <source>
        <dbReference type="Google" id="ProtNLM"/>
    </source>
</evidence>
<keyword evidence="3" id="KW-1185">Reference proteome</keyword>
<reference evidence="2 3" key="1">
    <citation type="submission" date="2017-02" db="EMBL/GenBank/DDBJ databases">
        <authorList>
            <person name="Peterson S.W."/>
        </authorList>
    </citation>
    <scope>NUCLEOTIDE SEQUENCE [LARGE SCALE GENOMIC DNA]</scope>
    <source>
        <strain evidence="2 3">DSM 25262</strain>
    </source>
</reference>
<dbReference type="Proteomes" id="UP000190961">
    <property type="component" value="Unassembled WGS sequence"/>
</dbReference>
<evidence type="ECO:0000313" key="2">
    <source>
        <dbReference type="EMBL" id="SKC73461.1"/>
    </source>
</evidence>
<dbReference type="STRING" id="688867.SAMN05660236_2928"/>
<feature type="region of interest" description="Disordered" evidence="1">
    <location>
        <begin position="513"/>
        <end position="532"/>
    </location>
</feature>
<sequence>MKRKTYVSIIIILIILSASALVANRYLPGFLHKTLREKVASLRKKGIVLKYDSLQLNLWQRQIEIDTITLDIPEKKISAEIYNCKINSFHILPLLFRKRIHLNDVTADEVKFSMTKKHVEKEKLDADQKGDLSVIINSINIRHAFFRTEDSTSRDTVTIQGSIQVKGLSINDTRDESPWTFHALSMDSLTFDSPFYTIVSDHLDLDKDRRHLAIDTLRIKPRFSKREHARRKRVEDDRFHGIITAITADGFDFETGDSAFVNASALTFSLAMDIYRNKHYPFPKRDYMPLPMDALKRLPFSLTLDTVRIRDSYVSYEELGEEADSTGTLYFDKLEAGIFHISTDTTMPAPYLEASSALMGKGKLKMTCQFSNTKKPAMVKGSLSNFPLTLVNDILRPQAKVEVESGTMMKLNFSFGFGEYRSDGAVDLSYKDLKITSLRKDKDTDKAVRNNLLTLAINTFIKDDAGQFVTGEKQTGIILFYRDRKKAIFNYWWKSLFSGIKSSVALRTEQTDRLTAEKNAKKDRKKRMKKKE</sequence>
<evidence type="ECO:0000313" key="3">
    <source>
        <dbReference type="Proteomes" id="UP000190961"/>
    </source>
</evidence>
<gene>
    <name evidence="2" type="ORF">SAMN05660236_2928</name>
</gene>
<protein>
    <recommendedName>
        <fullName evidence="4">DUF748 domain-containing protein</fullName>
    </recommendedName>
</protein>
<proteinExistence type="predicted"/>
<dbReference type="OrthoDB" id="610933at2"/>
<dbReference type="AlphaFoldDB" id="A0A1T5LBU7"/>
<feature type="compositionally biased region" description="Basic residues" evidence="1">
    <location>
        <begin position="521"/>
        <end position="532"/>
    </location>
</feature>
<dbReference type="RefSeq" id="WP_079687498.1">
    <property type="nucleotide sequence ID" value="NZ_FUZU01000002.1"/>
</dbReference>
<dbReference type="EMBL" id="FUZU01000002">
    <property type="protein sequence ID" value="SKC73461.1"/>
    <property type="molecule type" value="Genomic_DNA"/>
</dbReference>
<accession>A0A1T5LBU7</accession>
<evidence type="ECO:0000256" key="1">
    <source>
        <dbReference type="SAM" id="MobiDB-lite"/>
    </source>
</evidence>
<organism evidence="2 3">
    <name type="scientific">Ohtaekwangia koreensis</name>
    <dbReference type="NCBI Taxonomy" id="688867"/>
    <lineage>
        <taxon>Bacteria</taxon>
        <taxon>Pseudomonadati</taxon>
        <taxon>Bacteroidota</taxon>
        <taxon>Cytophagia</taxon>
        <taxon>Cytophagales</taxon>
        <taxon>Fulvivirgaceae</taxon>
        <taxon>Ohtaekwangia</taxon>
    </lineage>
</organism>
<name>A0A1T5LBU7_9BACT</name>